<dbReference type="InterPro" id="IPR036388">
    <property type="entry name" value="WH-like_DNA-bd_sf"/>
</dbReference>
<dbReference type="GO" id="GO:0003700">
    <property type="term" value="F:DNA-binding transcription factor activity"/>
    <property type="evidence" value="ECO:0007669"/>
    <property type="project" value="InterPro"/>
</dbReference>
<dbReference type="GO" id="GO:0003677">
    <property type="term" value="F:DNA binding"/>
    <property type="evidence" value="ECO:0007669"/>
    <property type="project" value="UniProtKB-KW"/>
</dbReference>
<organism evidence="6 7">
    <name type="scientific">Rhizobium vallis</name>
    <dbReference type="NCBI Taxonomy" id="634290"/>
    <lineage>
        <taxon>Bacteria</taxon>
        <taxon>Pseudomonadati</taxon>
        <taxon>Pseudomonadota</taxon>
        <taxon>Alphaproteobacteria</taxon>
        <taxon>Hyphomicrobiales</taxon>
        <taxon>Rhizobiaceae</taxon>
        <taxon>Rhizobium/Agrobacterium group</taxon>
        <taxon>Rhizobium</taxon>
    </lineage>
</organism>
<dbReference type="Pfam" id="PF07729">
    <property type="entry name" value="FCD"/>
    <property type="match status" value="1"/>
</dbReference>
<keyword evidence="2" id="KW-0238">DNA-binding</keyword>
<evidence type="ECO:0000256" key="3">
    <source>
        <dbReference type="ARBA" id="ARBA00023163"/>
    </source>
</evidence>
<dbReference type="SUPFAM" id="SSF48008">
    <property type="entry name" value="GntR ligand-binding domain-like"/>
    <property type="match status" value="1"/>
</dbReference>
<dbReference type="InterPro" id="IPR000524">
    <property type="entry name" value="Tscrpt_reg_HTH_GntR"/>
</dbReference>
<protein>
    <submittedName>
        <fullName evidence="6">GntR family transcriptional regulator</fullName>
    </submittedName>
</protein>
<dbReference type="Gene3D" id="1.10.10.10">
    <property type="entry name" value="Winged helix-like DNA-binding domain superfamily/Winged helix DNA-binding domain"/>
    <property type="match status" value="1"/>
</dbReference>
<dbReference type="PANTHER" id="PTHR43537:SF52">
    <property type="entry name" value="FATTY ACID METABOLISM REGULATOR PROTEIN"/>
    <property type="match status" value="1"/>
</dbReference>
<dbReference type="InterPro" id="IPR011711">
    <property type="entry name" value="GntR_C"/>
</dbReference>
<dbReference type="InterPro" id="IPR008920">
    <property type="entry name" value="TF_FadR/GntR_C"/>
</dbReference>
<keyword evidence="7" id="KW-1185">Reference proteome</keyword>
<feature type="domain" description="HTH gntR-type" evidence="4">
    <location>
        <begin position="26"/>
        <end position="84"/>
    </location>
</feature>
<dbReference type="OrthoDB" id="9810548at2"/>
<dbReference type="Proteomes" id="UP000278823">
    <property type="component" value="Unassembled WGS sequence"/>
</dbReference>
<evidence type="ECO:0000259" key="5">
    <source>
        <dbReference type="SMART" id="SM00895"/>
    </source>
</evidence>
<dbReference type="PANTHER" id="PTHR43537">
    <property type="entry name" value="TRANSCRIPTIONAL REGULATOR, GNTR FAMILY"/>
    <property type="match status" value="1"/>
</dbReference>
<dbReference type="Pfam" id="PF00392">
    <property type="entry name" value="GntR"/>
    <property type="match status" value="1"/>
</dbReference>
<proteinExistence type="predicted"/>
<evidence type="ECO:0000256" key="2">
    <source>
        <dbReference type="ARBA" id="ARBA00023125"/>
    </source>
</evidence>
<accession>A0A432PTC0</accession>
<name>A0A432PTC0_9HYPH</name>
<dbReference type="EMBL" id="RJTH01000001">
    <property type="protein sequence ID" value="RUM27135.1"/>
    <property type="molecule type" value="Genomic_DNA"/>
</dbReference>
<dbReference type="InterPro" id="IPR036390">
    <property type="entry name" value="WH_DNA-bd_sf"/>
</dbReference>
<dbReference type="SMART" id="SM00345">
    <property type="entry name" value="HTH_GNTR"/>
    <property type="match status" value="1"/>
</dbReference>
<reference evidence="7" key="1">
    <citation type="submission" date="2018-11" db="EMBL/GenBank/DDBJ databases">
        <title>Rhizobium chutanense sp. nov., isolated from root nodules of Phaseolus vulgaris in China.</title>
        <authorList>
            <person name="Huo Y."/>
        </authorList>
    </citation>
    <scope>NUCLEOTIDE SEQUENCE [LARGE SCALE GENOMIC DNA]</scope>
    <source>
        <strain evidence="7">CCBAU 65647</strain>
    </source>
</reference>
<dbReference type="SMART" id="SM00895">
    <property type="entry name" value="FCD"/>
    <property type="match status" value="1"/>
</dbReference>
<feature type="domain" description="GntR C-terminal" evidence="5">
    <location>
        <begin position="94"/>
        <end position="223"/>
    </location>
</feature>
<evidence type="ECO:0000256" key="1">
    <source>
        <dbReference type="ARBA" id="ARBA00023015"/>
    </source>
</evidence>
<dbReference type="SUPFAM" id="SSF46785">
    <property type="entry name" value="Winged helix' DNA-binding domain"/>
    <property type="match status" value="1"/>
</dbReference>
<dbReference type="Gene3D" id="1.20.120.530">
    <property type="entry name" value="GntR ligand-binding domain-like"/>
    <property type="match status" value="1"/>
</dbReference>
<comment type="caution">
    <text evidence="6">The sequence shown here is derived from an EMBL/GenBank/DDBJ whole genome shotgun (WGS) entry which is preliminary data.</text>
</comment>
<dbReference type="RefSeq" id="WP_126919119.1">
    <property type="nucleotide sequence ID" value="NZ_ML133686.1"/>
</dbReference>
<evidence type="ECO:0000313" key="6">
    <source>
        <dbReference type="EMBL" id="RUM27135.1"/>
    </source>
</evidence>
<gene>
    <name evidence="6" type="ORF">EFQ99_02740</name>
</gene>
<keyword evidence="1" id="KW-0805">Transcription regulation</keyword>
<dbReference type="AlphaFoldDB" id="A0A432PTC0"/>
<evidence type="ECO:0000313" key="7">
    <source>
        <dbReference type="Proteomes" id="UP000278823"/>
    </source>
</evidence>
<evidence type="ECO:0000259" key="4">
    <source>
        <dbReference type="SMART" id="SM00345"/>
    </source>
</evidence>
<keyword evidence="3" id="KW-0804">Transcription</keyword>
<sequence>MKKSQERVGTKFERPDVTARRLSDIAYDRILESLFDRKVPVGAFISQNELSAIVDVPVAPLRDALRMLEAEGILTIHPRSGIQFVRPGLELTRSTYQFRSIVEKAAVRVFAEEGDENVMNALEVRHSRLIRKVERDGITTESLTETDELELELHGQIIKALRNPLIEIAYRRMHNYLRLLRLDRKLTVPILLRTLKEHLDILEACATRNADAAEKALQAHFQAAIQRNLGLV</sequence>